<reference evidence="1" key="4">
    <citation type="submission" date="2025-09" db="UniProtKB">
        <authorList>
            <consortium name="Ensembl"/>
        </authorList>
    </citation>
    <scope>IDENTIFICATION</scope>
    <source>
        <strain evidence="1">HSOK</strain>
    </source>
</reference>
<reference key="1">
    <citation type="journal article" date="2007" name="Nature">
        <title>The medaka draft genome and insights into vertebrate genome evolution.</title>
        <authorList>
            <person name="Kasahara M."/>
            <person name="Naruse K."/>
            <person name="Sasaki S."/>
            <person name="Nakatani Y."/>
            <person name="Qu W."/>
            <person name="Ahsan B."/>
            <person name="Yamada T."/>
            <person name="Nagayasu Y."/>
            <person name="Doi K."/>
            <person name="Kasai Y."/>
            <person name="Jindo T."/>
            <person name="Kobayashi D."/>
            <person name="Shimada A."/>
            <person name="Toyoda A."/>
            <person name="Kuroki Y."/>
            <person name="Fujiyama A."/>
            <person name="Sasaki T."/>
            <person name="Shimizu A."/>
            <person name="Asakawa S."/>
            <person name="Shimizu N."/>
            <person name="Hashimoto S."/>
            <person name="Yang J."/>
            <person name="Lee Y."/>
            <person name="Matsushima K."/>
            <person name="Sugano S."/>
            <person name="Sakaizumi M."/>
            <person name="Narita T."/>
            <person name="Ohishi K."/>
            <person name="Haga S."/>
            <person name="Ohta F."/>
            <person name="Nomoto H."/>
            <person name="Nogata K."/>
            <person name="Morishita T."/>
            <person name="Endo T."/>
            <person name="Shin-I T."/>
            <person name="Takeda H."/>
            <person name="Morishita S."/>
            <person name="Kohara Y."/>
        </authorList>
    </citation>
    <scope>NUCLEOTIDE SEQUENCE [LARGE SCALE GENOMIC DNA]</scope>
    <source>
        <strain>Hd-rR</strain>
    </source>
</reference>
<evidence type="ECO:0000313" key="2">
    <source>
        <dbReference type="Proteomes" id="UP000265200"/>
    </source>
</evidence>
<proteinExistence type="predicted"/>
<evidence type="ECO:0000313" key="1">
    <source>
        <dbReference type="Ensembl" id="ENSORLP00015028788.1"/>
    </source>
</evidence>
<sequence>HHLQPDQIVGLWSWSQSTLSFRSTLVHSFMTLWKMLRVPHEPRIVLSVQKPHKRPNKTQKKNSGQRDEIKVVMSTLISS</sequence>
<dbReference type="AlphaFoldDB" id="A0A3P9J9F5"/>
<name>A0A3P9J9F5_ORYLA</name>
<organism evidence="1 2">
    <name type="scientific">Oryzias latipes</name>
    <name type="common">Japanese rice fish</name>
    <name type="synonym">Japanese killifish</name>
    <dbReference type="NCBI Taxonomy" id="8090"/>
    <lineage>
        <taxon>Eukaryota</taxon>
        <taxon>Metazoa</taxon>
        <taxon>Chordata</taxon>
        <taxon>Craniata</taxon>
        <taxon>Vertebrata</taxon>
        <taxon>Euteleostomi</taxon>
        <taxon>Actinopterygii</taxon>
        <taxon>Neopterygii</taxon>
        <taxon>Teleostei</taxon>
        <taxon>Neoteleostei</taxon>
        <taxon>Acanthomorphata</taxon>
        <taxon>Ovalentaria</taxon>
        <taxon>Atherinomorphae</taxon>
        <taxon>Beloniformes</taxon>
        <taxon>Adrianichthyidae</taxon>
        <taxon>Oryziinae</taxon>
        <taxon>Oryzias</taxon>
    </lineage>
</organism>
<dbReference type="Ensembl" id="ENSORLT00015031944.1">
    <property type="protein sequence ID" value="ENSORLP00015028788.1"/>
    <property type="gene ID" value="ENSORLG00015011604.1"/>
</dbReference>
<accession>A0A3P9J9F5</accession>
<dbReference type="Proteomes" id="UP000265200">
    <property type="component" value="Chromosome 2"/>
</dbReference>
<protein>
    <submittedName>
        <fullName evidence="1">Uncharacterized protein</fullName>
    </submittedName>
</protein>
<reference evidence="1 2" key="2">
    <citation type="submission" date="2017-04" db="EMBL/GenBank/DDBJ databases">
        <title>CpG methylation of centromeres and impact of large insertions on vertebrate speciation.</title>
        <authorList>
            <person name="Ichikawa K."/>
            <person name="Yoshimura J."/>
            <person name="Morishita S."/>
        </authorList>
    </citation>
    <scope>NUCLEOTIDE SEQUENCE</scope>
    <source>
        <strain evidence="1 2">HSOK</strain>
    </source>
</reference>
<reference evidence="1" key="3">
    <citation type="submission" date="2025-08" db="UniProtKB">
        <authorList>
            <consortium name="Ensembl"/>
        </authorList>
    </citation>
    <scope>IDENTIFICATION</scope>
    <source>
        <strain evidence="1">HSOK</strain>
    </source>
</reference>